<dbReference type="PROSITE" id="PS50007">
    <property type="entry name" value="PIPLC_X_DOMAIN"/>
    <property type="match status" value="1"/>
</dbReference>
<dbReference type="Pfam" id="PF00388">
    <property type="entry name" value="PI-PLC-X"/>
    <property type="match status" value="1"/>
</dbReference>
<dbReference type="PANTHER" id="PTHR13593">
    <property type="match status" value="1"/>
</dbReference>
<dbReference type="SMART" id="SM00148">
    <property type="entry name" value="PLCXc"/>
    <property type="match status" value="1"/>
</dbReference>
<dbReference type="SUPFAM" id="SSF51695">
    <property type="entry name" value="PLC-like phosphodiesterases"/>
    <property type="match status" value="1"/>
</dbReference>
<dbReference type="PANTHER" id="PTHR13593:SF113">
    <property type="entry name" value="SI:DKEY-266F7.9"/>
    <property type="match status" value="1"/>
</dbReference>
<protein>
    <submittedName>
        <fullName evidence="2">1-phosphatidylinositol phosphodiesterase</fullName>
    </submittedName>
</protein>
<dbReference type="OrthoDB" id="1046782at2759"/>
<dbReference type="AlphaFoldDB" id="A0A6A6XMP4"/>
<feature type="domain" description="Phosphatidylinositol-specific phospholipase C X" evidence="1">
    <location>
        <begin position="170"/>
        <end position="319"/>
    </location>
</feature>
<dbReference type="InterPro" id="IPR051057">
    <property type="entry name" value="PI-PLC_domain"/>
</dbReference>
<reference evidence="2" key="1">
    <citation type="journal article" date="2020" name="Stud. Mycol.">
        <title>101 Dothideomycetes genomes: a test case for predicting lifestyles and emergence of pathogens.</title>
        <authorList>
            <person name="Haridas S."/>
            <person name="Albert R."/>
            <person name="Binder M."/>
            <person name="Bloem J."/>
            <person name="Labutti K."/>
            <person name="Salamov A."/>
            <person name="Andreopoulos B."/>
            <person name="Baker S."/>
            <person name="Barry K."/>
            <person name="Bills G."/>
            <person name="Bluhm B."/>
            <person name="Cannon C."/>
            <person name="Castanera R."/>
            <person name="Culley D."/>
            <person name="Daum C."/>
            <person name="Ezra D."/>
            <person name="Gonzalez J."/>
            <person name="Henrissat B."/>
            <person name="Kuo A."/>
            <person name="Liang C."/>
            <person name="Lipzen A."/>
            <person name="Lutzoni F."/>
            <person name="Magnuson J."/>
            <person name="Mondo S."/>
            <person name="Nolan M."/>
            <person name="Ohm R."/>
            <person name="Pangilinan J."/>
            <person name="Park H.-J."/>
            <person name="Ramirez L."/>
            <person name="Alfaro M."/>
            <person name="Sun H."/>
            <person name="Tritt A."/>
            <person name="Yoshinaga Y."/>
            <person name="Zwiers L.-H."/>
            <person name="Turgeon B."/>
            <person name="Goodwin S."/>
            <person name="Spatafora J."/>
            <person name="Crous P."/>
            <person name="Grigoriev I."/>
        </authorList>
    </citation>
    <scope>NUCLEOTIDE SEQUENCE</scope>
    <source>
        <strain evidence="2">CBS 109.77</strain>
    </source>
</reference>
<organism evidence="2 3">
    <name type="scientific">Melanomma pulvis-pyrius CBS 109.77</name>
    <dbReference type="NCBI Taxonomy" id="1314802"/>
    <lineage>
        <taxon>Eukaryota</taxon>
        <taxon>Fungi</taxon>
        <taxon>Dikarya</taxon>
        <taxon>Ascomycota</taxon>
        <taxon>Pezizomycotina</taxon>
        <taxon>Dothideomycetes</taxon>
        <taxon>Pleosporomycetidae</taxon>
        <taxon>Pleosporales</taxon>
        <taxon>Melanommataceae</taxon>
        <taxon>Melanomma</taxon>
    </lineage>
</organism>
<evidence type="ECO:0000313" key="2">
    <source>
        <dbReference type="EMBL" id="KAF2797602.1"/>
    </source>
</evidence>
<dbReference type="GO" id="GO:0008081">
    <property type="term" value="F:phosphoric diester hydrolase activity"/>
    <property type="evidence" value="ECO:0007669"/>
    <property type="project" value="InterPro"/>
</dbReference>
<evidence type="ECO:0000259" key="1">
    <source>
        <dbReference type="SMART" id="SM00148"/>
    </source>
</evidence>
<evidence type="ECO:0000313" key="3">
    <source>
        <dbReference type="Proteomes" id="UP000799757"/>
    </source>
</evidence>
<gene>
    <name evidence="2" type="ORF">K505DRAFT_358301</name>
</gene>
<dbReference type="CDD" id="cd08586">
    <property type="entry name" value="PI-PLCc_BcPLC_like"/>
    <property type="match status" value="1"/>
</dbReference>
<name>A0A6A6XMP4_9PLEO</name>
<proteinExistence type="predicted"/>
<dbReference type="Proteomes" id="UP000799757">
    <property type="component" value="Unassembled WGS sequence"/>
</dbReference>
<sequence>MASPLTVRNLTPTSISLKGIQRFEDPNSLQSKPSAFSFASNTTTSLSPTAPQLGEHAQTFNHQDLDVNLAPFESYTLEPLDPGSDGNDSSPTLATKILRLTIETPQGERYRIDANPTYTQKASHSFTPLTPNPSSSYTALYHPANPTPHLTIHTNHLHNLSKWMSTIPSSLPLSALSIPGTHNSHTYYRALPSVRCQYVGVKTQLENGIRFLDIRVQPSHATETSKKDLYLVHGAFPVSLTGTKYLEPVLQTCYDFLSDNPSETILVSLKREGVGNSTDEQLSQILERHYIAPNAAKWHTNPAIPYLGAVRGKLVLVRRYTLHSDALPSPSLSPRDEDGGYGLDATTWPYNTTNALHGPFCIQDFCEVLHPSSISKKLQYSNEHLVRSAECTAFIPGVNTDVANPLPAGPLYLNFCSGSNFWNVGCWPDRIAKVVNRGLEEWICMGHHLVQPVNSPANPGTTDVVDCAESGGVRRAKDGDGGAGVMVMDCVGEGGDWDLVMLIVGLNMGVLKRVA</sequence>
<accession>A0A6A6XMP4</accession>
<dbReference type="InterPro" id="IPR000909">
    <property type="entry name" value="PLipase_C_PInositol-sp_X_dom"/>
</dbReference>
<dbReference type="InterPro" id="IPR017946">
    <property type="entry name" value="PLC-like_Pdiesterase_TIM-brl"/>
</dbReference>
<dbReference type="Gene3D" id="3.20.20.190">
    <property type="entry name" value="Phosphatidylinositol (PI) phosphodiesterase"/>
    <property type="match status" value="1"/>
</dbReference>
<keyword evidence="3" id="KW-1185">Reference proteome</keyword>
<dbReference type="GO" id="GO:0006629">
    <property type="term" value="P:lipid metabolic process"/>
    <property type="evidence" value="ECO:0007669"/>
    <property type="project" value="InterPro"/>
</dbReference>
<dbReference type="EMBL" id="MU001803">
    <property type="protein sequence ID" value="KAF2797602.1"/>
    <property type="molecule type" value="Genomic_DNA"/>
</dbReference>